<dbReference type="PROSITE" id="PS01124">
    <property type="entry name" value="HTH_ARAC_FAMILY_2"/>
    <property type="match status" value="1"/>
</dbReference>
<proteinExistence type="predicted"/>
<name>A0ABR7INF2_9CLOT</name>
<dbReference type="PRINTS" id="PR00032">
    <property type="entry name" value="HTHARAC"/>
</dbReference>
<dbReference type="PROSITE" id="PS00041">
    <property type="entry name" value="HTH_ARAC_FAMILY_1"/>
    <property type="match status" value="1"/>
</dbReference>
<dbReference type="Gene3D" id="2.60.120.10">
    <property type="entry name" value="Jelly Rolls"/>
    <property type="match status" value="1"/>
</dbReference>
<sequence>MYDCLKQEVEQLIAAMNQNPTHILRWRKQEEELKKTPELYLEHKNIYSEEFVFQPEEDIMVYPDFPYTGYPVTDLEEQKKFEQTYFHRHEFFELFYIYEGTCYCYFNEKEYVLEKGSAWIFNTQCRHAIVVPNDGSLLVNIIVRKSTFIATMLNIIQQNDLFLEFFLNSIYSNQDQPRYMKFNIHPGDMAEFYIFNIIREYYQKSRYSQSAMKLSFSSLLIELSRLYYETHHLIKNDVKPNIVEIISYISDHFSTVTLKSLSEHFHYSTAYLSRCISNYTNMTFSEYVNQYKMDKARYLLKNSELPIDQIAHLLGYHQRSSFEKEFKKLAGKTPSQYRKIFSDTYL</sequence>
<dbReference type="InterPro" id="IPR003313">
    <property type="entry name" value="AraC-bd"/>
</dbReference>
<keyword evidence="2" id="KW-0238">DNA-binding</keyword>
<dbReference type="RefSeq" id="WP_186995909.1">
    <property type="nucleotide sequence ID" value="NZ_JACOQK010000001.1"/>
</dbReference>
<dbReference type="SUPFAM" id="SSF46689">
    <property type="entry name" value="Homeodomain-like"/>
    <property type="match status" value="1"/>
</dbReference>
<dbReference type="InterPro" id="IPR018060">
    <property type="entry name" value="HTH_AraC"/>
</dbReference>
<keyword evidence="3" id="KW-0804">Transcription</keyword>
<evidence type="ECO:0000259" key="4">
    <source>
        <dbReference type="PROSITE" id="PS01124"/>
    </source>
</evidence>
<reference evidence="5 6" key="1">
    <citation type="submission" date="2020-08" db="EMBL/GenBank/DDBJ databases">
        <title>Genome public.</title>
        <authorList>
            <person name="Liu C."/>
            <person name="Sun Q."/>
        </authorList>
    </citation>
    <scope>NUCLEOTIDE SEQUENCE [LARGE SCALE GENOMIC DNA]</scope>
    <source>
        <strain evidence="5 6">NSJ-27</strain>
    </source>
</reference>
<dbReference type="InterPro" id="IPR020449">
    <property type="entry name" value="Tscrpt_reg_AraC-type_HTH"/>
</dbReference>
<dbReference type="Gene3D" id="1.10.10.60">
    <property type="entry name" value="Homeodomain-like"/>
    <property type="match status" value="2"/>
</dbReference>
<dbReference type="InterPro" id="IPR009057">
    <property type="entry name" value="Homeodomain-like_sf"/>
</dbReference>
<organism evidence="5 6">
    <name type="scientific">Clostridium facile</name>
    <dbReference type="NCBI Taxonomy" id="2763035"/>
    <lineage>
        <taxon>Bacteria</taxon>
        <taxon>Bacillati</taxon>
        <taxon>Bacillota</taxon>
        <taxon>Clostridia</taxon>
        <taxon>Eubacteriales</taxon>
        <taxon>Clostridiaceae</taxon>
        <taxon>Clostridium</taxon>
    </lineage>
</organism>
<dbReference type="InterPro" id="IPR014710">
    <property type="entry name" value="RmlC-like_jellyroll"/>
</dbReference>
<dbReference type="Pfam" id="PF02311">
    <property type="entry name" value="AraC_binding"/>
    <property type="match status" value="1"/>
</dbReference>
<evidence type="ECO:0000313" key="5">
    <source>
        <dbReference type="EMBL" id="MBC5786647.1"/>
    </source>
</evidence>
<dbReference type="Proteomes" id="UP000649151">
    <property type="component" value="Unassembled WGS sequence"/>
</dbReference>
<dbReference type="SMART" id="SM00342">
    <property type="entry name" value="HTH_ARAC"/>
    <property type="match status" value="1"/>
</dbReference>
<dbReference type="PANTHER" id="PTHR43280">
    <property type="entry name" value="ARAC-FAMILY TRANSCRIPTIONAL REGULATOR"/>
    <property type="match status" value="1"/>
</dbReference>
<dbReference type="InterPro" id="IPR037923">
    <property type="entry name" value="HTH-like"/>
</dbReference>
<comment type="caution">
    <text evidence="5">The sequence shown here is derived from an EMBL/GenBank/DDBJ whole genome shotgun (WGS) entry which is preliminary data.</text>
</comment>
<dbReference type="EMBL" id="JACOQK010000001">
    <property type="protein sequence ID" value="MBC5786647.1"/>
    <property type="molecule type" value="Genomic_DNA"/>
</dbReference>
<protein>
    <submittedName>
        <fullName evidence="5">Helix-turn-helix transcriptional regulator</fullName>
    </submittedName>
</protein>
<evidence type="ECO:0000313" key="6">
    <source>
        <dbReference type="Proteomes" id="UP000649151"/>
    </source>
</evidence>
<keyword evidence="1" id="KW-0805">Transcription regulation</keyword>
<evidence type="ECO:0000256" key="3">
    <source>
        <dbReference type="ARBA" id="ARBA00023163"/>
    </source>
</evidence>
<evidence type="ECO:0000256" key="1">
    <source>
        <dbReference type="ARBA" id="ARBA00023015"/>
    </source>
</evidence>
<dbReference type="InterPro" id="IPR018062">
    <property type="entry name" value="HTH_AraC-typ_CS"/>
</dbReference>
<keyword evidence="6" id="KW-1185">Reference proteome</keyword>
<dbReference type="Pfam" id="PF12833">
    <property type="entry name" value="HTH_18"/>
    <property type="match status" value="1"/>
</dbReference>
<dbReference type="PANTHER" id="PTHR43280:SF28">
    <property type="entry name" value="HTH-TYPE TRANSCRIPTIONAL ACTIVATOR RHAS"/>
    <property type="match status" value="1"/>
</dbReference>
<accession>A0ABR7INF2</accession>
<evidence type="ECO:0000256" key="2">
    <source>
        <dbReference type="ARBA" id="ARBA00023125"/>
    </source>
</evidence>
<gene>
    <name evidence="5" type="ORF">H8Z77_01215</name>
</gene>
<feature type="domain" description="HTH araC/xylS-type" evidence="4">
    <location>
        <begin position="243"/>
        <end position="340"/>
    </location>
</feature>
<dbReference type="SUPFAM" id="SSF51215">
    <property type="entry name" value="Regulatory protein AraC"/>
    <property type="match status" value="1"/>
</dbReference>